<evidence type="ECO:0000313" key="2">
    <source>
        <dbReference type="Proteomes" id="UP000379480"/>
    </source>
</evidence>
<dbReference type="RefSeq" id="WP_150806195.1">
    <property type="nucleotide sequence ID" value="NZ_CABVHY010000029.1"/>
</dbReference>
<accession>A0A5E7ET53</accession>
<dbReference type="InterPro" id="IPR022385">
    <property type="entry name" value="Rhs_assc_core"/>
</dbReference>
<evidence type="ECO:0000313" key="1">
    <source>
        <dbReference type="EMBL" id="VVO29874.1"/>
    </source>
</evidence>
<organism evidence="1 2">
    <name type="scientific">Pseudomonas fluorescens</name>
    <dbReference type="NCBI Taxonomy" id="294"/>
    <lineage>
        <taxon>Bacteria</taxon>
        <taxon>Pseudomonadati</taxon>
        <taxon>Pseudomonadota</taxon>
        <taxon>Gammaproteobacteria</taxon>
        <taxon>Pseudomonadales</taxon>
        <taxon>Pseudomonadaceae</taxon>
        <taxon>Pseudomonas</taxon>
    </lineage>
</organism>
<dbReference type="SUPFAM" id="SSF56399">
    <property type="entry name" value="ADP-ribosylation"/>
    <property type="match status" value="1"/>
</dbReference>
<dbReference type="OrthoDB" id="6845590at2"/>
<sequence length="174" mass="19345">MAHSITNDHNNSTPPNVLLAIDNKNSVLAEVVAGQTNHIAYSAYGYQSARQEVMTRLGFNGELREMHTSWYLLGNGYRPYIPRLMRFHSPDSWSPFGAGGLNAYRYCSGEPVINSDPSGHEWWSPISRVTSTIFGSRRSPTLRLALQTLGIPSGQYPSSSASSQRWAERVKLEA</sequence>
<proteinExistence type="predicted"/>
<dbReference type="Gene3D" id="2.180.10.10">
    <property type="entry name" value="RHS repeat-associated core"/>
    <property type="match status" value="1"/>
</dbReference>
<dbReference type="EMBL" id="CABVHY010000029">
    <property type="protein sequence ID" value="VVO29874.1"/>
    <property type="molecule type" value="Genomic_DNA"/>
</dbReference>
<name>A0A5E7ET53_PSEFL</name>
<protein>
    <recommendedName>
        <fullName evidence="3">RHS repeat-associated core domain-containing protein</fullName>
    </recommendedName>
</protein>
<gene>
    <name evidence="1" type="ORF">PS723_04900</name>
</gene>
<reference evidence="1 2" key="1">
    <citation type="submission" date="2019-09" db="EMBL/GenBank/DDBJ databases">
        <authorList>
            <person name="Chandra G."/>
            <person name="Truman W A."/>
        </authorList>
    </citation>
    <scope>NUCLEOTIDE SEQUENCE [LARGE SCALE GENOMIC DNA]</scope>
    <source>
        <strain evidence="1">PS723</strain>
    </source>
</reference>
<dbReference type="AlphaFoldDB" id="A0A5E7ET53"/>
<dbReference type="Proteomes" id="UP000379480">
    <property type="component" value="Unassembled WGS sequence"/>
</dbReference>
<evidence type="ECO:0008006" key="3">
    <source>
        <dbReference type="Google" id="ProtNLM"/>
    </source>
</evidence>
<dbReference type="NCBIfam" id="TIGR03696">
    <property type="entry name" value="Rhs_assc_core"/>
    <property type="match status" value="1"/>
</dbReference>